<keyword evidence="7 8" id="KW-0472">Membrane</keyword>
<accession>A0AAU8IEZ4</accession>
<evidence type="ECO:0000256" key="5">
    <source>
        <dbReference type="ARBA" id="ARBA00022692"/>
    </source>
</evidence>
<name>A0AAU8IEZ4_9BACL</name>
<dbReference type="Gene3D" id="1.20.1740.10">
    <property type="entry name" value="Amino acid/polyamine transporter I"/>
    <property type="match status" value="1"/>
</dbReference>
<keyword evidence="3" id="KW-0813">Transport</keyword>
<dbReference type="AlphaFoldDB" id="A0AAU8IEZ4"/>
<keyword evidence="5 8" id="KW-0812">Transmembrane</keyword>
<dbReference type="PANTHER" id="PTHR34975">
    <property type="entry name" value="SPORE GERMINATION PROTEIN A2"/>
    <property type="match status" value="1"/>
</dbReference>
<feature type="transmembrane region" description="Helical" evidence="8">
    <location>
        <begin position="338"/>
        <end position="360"/>
    </location>
</feature>
<comment type="subcellular location">
    <subcellularLocation>
        <location evidence="1">Membrane</location>
        <topology evidence="1">Multi-pass membrane protein</topology>
    </subcellularLocation>
</comment>
<evidence type="ECO:0000256" key="2">
    <source>
        <dbReference type="ARBA" id="ARBA00007998"/>
    </source>
</evidence>
<proteinExistence type="inferred from homology"/>
<feature type="transmembrane region" description="Helical" evidence="8">
    <location>
        <begin position="12"/>
        <end position="32"/>
    </location>
</feature>
<reference evidence="9" key="1">
    <citation type="submission" date="2024-06" db="EMBL/GenBank/DDBJ databases">
        <authorList>
            <person name="Fan A."/>
            <person name="Zhang F.Y."/>
            <person name="Zhang L."/>
        </authorList>
    </citation>
    <scope>NUCLEOTIDE SEQUENCE</scope>
    <source>
        <strain evidence="9">Y61</strain>
    </source>
</reference>
<evidence type="ECO:0000256" key="4">
    <source>
        <dbReference type="ARBA" id="ARBA00022544"/>
    </source>
</evidence>
<organism evidence="9">
    <name type="scientific">Sporolactobacillus sp. Y61</name>
    <dbReference type="NCBI Taxonomy" id="3160863"/>
    <lineage>
        <taxon>Bacteria</taxon>
        <taxon>Bacillati</taxon>
        <taxon>Bacillota</taxon>
        <taxon>Bacilli</taxon>
        <taxon>Bacillales</taxon>
        <taxon>Sporolactobacillaceae</taxon>
        <taxon>Sporolactobacillus</taxon>
    </lineage>
</organism>
<gene>
    <name evidence="9" type="ORF">ABNN70_14240</name>
</gene>
<evidence type="ECO:0000256" key="8">
    <source>
        <dbReference type="SAM" id="Phobius"/>
    </source>
</evidence>
<dbReference type="NCBIfam" id="TIGR00912">
    <property type="entry name" value="2A0309"/>
    <property type="match status" value="1"/>
</dbReference>
<dbReference type="GO" id="GO:0009847">
    <property type="term" value="P:spore germination"/>
    <property type="evidence" value="ECO:0007669"/>
    <property type="project" value="InterPro"/>
</dbReference>
<evidence type="ECO:0000313" key="9">
    <source>
        <dbReference type="EMBL" id="XCJ16778.1"/>
    </source>
</evidence>
<feature type="transmembrane region" description="Helical" evidence="8">
    <location>
        <begin position="44"/>
        <end position="63"/>
    </location>
</feature>
<feature type="transmembrane region" description="Helical" evidence="8">
    <location>
        <begin position="308"/>
        <end position="326"/>
    </location>
</feature>
<dbReference type="InterPro" id="IPR004761">
    <property type="entry name" value="Spore_GerAB"/>
</dbReference>
<dbReference type="GO" id="GO:0016020">
    <property type="term" value="C:membrane"/>
    <property type="evidence" value="ECO:0007669"/>
    <property type="project" value="UniProtKB-SubCell"/>
</dbReference>
<feature type="transmembrane region" description="Helical" evidence="8">
    <location>
        <begin position="84"/>
        <end position="107"/>
    </location>
</feature>
<dbReference type="PANTHER" id="PTHR34975:SF2">
    <property type="entry name" value="SPORE GERMINATION PROTEIN A2"/>
    <property type="match status" value="1"/>
</dbReference>
<feature type="transmembrane region" description="Helical" evidence="8">
    <location>
        <begin position="274"/>
        <end position="296"/>
    </location>
</feature>
<evidence type="ECO:0000256" key="3">
    <source>
        <dbReference type="ARBA" id="ARBA00022448"/>
    </source>
</evidence>
<comment type="similarity">
    <text evidence="2">Belongs to the amino acid-polyamine-organocation (APC) superfamily. Spore germination protein (SGP) (TC 2.A.3.9) family.</text>
</comment>
<evidence type="ECO:0000256" key="7">
    <source>
        <dbReference type="ARBA" id="ARBA00023136"/>
    </source>
</evidence>
<feature type="transmembrane region" description="Helical" evidence="8">
    <location>
        <begin position="222"/>
        <end position="245"/>
    </location>
</feature>
<keyword evidence="6 8" id="KW-1133">Transmembrane helix</keyword>
<sequence length="369" mass="42526">MSGTINETHQISPMSVFFIPHTMQVGIGLLSYQQIASHHSGQDAWLAILIGGLTSLVLMWLILRLLENERQYGRADLFSMHRRLFGKWLGHTLSLVMMAHVFLYAVVFLRSYLEILQVWIFPQLSLISFSAPFCLLIWYIVKGGIRTVGGVCFLSFIYLIPIYLSTAFAVPQLHFSNLMPVFDHHPMSLLASAYDTTGIFLGYELILYFYPFIKRPELTGKFAFFSLLTTLYLYIILMIVGIAFFSPGQLDVNIWPTVSLWKSITFPLLEHVDMIHIVFIVWLLIPSVSMSAWIVSRGMKQIIPVFKQKYALILVLIALTACTMMVRNGEQVKWINILYDRTGFFIVYLYIPFLFLYQWLISKVRRSSA</sequence>
<dbReference type="Pfam" id="PF03845">
    <property type="entry name" value="Spore_permease"/>
    <property type="match status" value="1"/>
</dbReference>
<evidence type="ECO:0000256" key="1">
    <source>
        <dbReference type="ARBA" id="ARBA00004141"/>
    </source>
</evidence>
<protein>
    <submittedName>
        <fullName evidence="9">GerAB/ArcD/ProY family transporter</fullName>
    </submittedName>
</protein>
<feature type="transmembrane region" description="Helical" evidence="8">
    <location>
        <begin position="189"/>
        <end position="210"/>
    </location>
</feature>
<keyword evidence="4" id="KW-0309">Germination</keyword>
<dbReference type="RefSeq" id="WP_353948165.1">
    <property type="nucleotide sequence ID" value="NZ_CP159510.1"/>
</dbReference>
<evidence type="ECO:0000256" key="6">
    <source>
        <dbReference type="ARBA" id="ARBA00022989"/>
    </source>
</evidence>
<feature type="transmembrane region" description="Helical" evidence="8">
    <location>
        <begin position="148"/>
        <end position="169"/>
    </location>
</feature>
<dbReference type="EMBL" id="CP159510">
    <property type="protein sequence ID" value="XCJ16778.1"/>
    <property type="molecule type" value="Genomic_DNA"/>
</dbReference>
<feature type="transmembrane region" description="Helical" evidence="8">
    <location>
        <begin position="119"/>
        <end position="141"/>
    </location>
</feature>